<evidence type="ECO:0000256" key="9">
    <source>
        <dbReference type="ARBA" id="ARBA00078829"/>
    </source>
</evidence>
<dbReference type="GeneTree" id="ENSGT00390000004952"/>
<dbReference type="Ensembl" id="ENSTGUT00000036243.1">
    <property type="protein sequence ID" value="ENSTGUP00000026390.1"/>
    <property type="gene ID" value="ENSTGUG00000023373.1"/>
</dbReference>
<evidence type="ECO:0000256" key="3">
    <source>
        <dbReference type="ARBA" id="ARBA00022481"/>
    </source>
</evidence>
<keyword evidence="2" id="KW-1003">Cell membrane</keyword>
<dbReference type="SUPFAM" id="SSF54236">
    <property type="entry name" value="Ubiquitin-like"/>
    <property type="match status" value="1"/>
</dbReference>
<keyword evidence="12" id="KW-1185">Reference proteome</keyword>
<dbReference type="AlphaFoldDB" id="A0A674GUT2"/>
<dbReference type="GO" id="GO:0005886">
    <property type="term" value="C:plasma membrane"/>
    <property type="evidence" value="ECO:0007669"/>
    <property type="project" value="UniProtKB-SubCell"/>
</dbReference>
<dbReference type="Gene3D" id="3.10.20.90">
    <property type="entry name" value="Phosphatidylinositol 3-kinase Catalytic Subunit, Chain A, domain 1"/>
    <property type="match status" value="1"/>
</dbReference>
<dbReference type="InterPro" id="IPR029071">
    <property type="entry name" value="Ubiquitin-like_domsf"/>
</dbReference>
<name>A0A674GUT2_TAEGU</name>
<evidence type="ECO:0000259" key="10">
    <source>
        <dbReference type="PROSITE" id="PS50053"/>
    </source>
</evidence>
<dbReference type="InterPro" id="IPR000626">
    <property type="entry name" value="Ubiquitin-like_dom"/>
</dbReference>
<reference evidence="11" key="3">
    <citation type="submission" date="2025-09" db="UniProtKB">
        <authorList>
            <consortium name="Ensembl"/>
        </authorList>
    </citation>
    <scope>IDENTIFICATION</scope>
</reference>
<protein>
    <recommendedName>
        <fullName evidence="8">Ubiquitin-like protein 3</fullName>
    </recommendedName>
    <alternativeName>
        <fullName evidence="9">Membrane-anchored ubiquitin-fold protein</fullName>
    </alternativeName>
</protein>
<dbReference type="InterPro" id="IPR040015">
    <property type="entry name" value="UBL3-like"/>
</dbReference>
<dbReference type="PANTHER" id="PTHR13169">
    <property type="entry name" value="UBIQUITIN-LIKE PROTEIN 3 HCG-1 PROTEIN"/>
    <property type="match status" value="1"/>
</dbReference>
<keyword evidence="3" id="KW-0488">Methylation</keyword>
<organism evidence="11 12">
    <name type="scientific">Taeniopygia guttata</name>
    <name type="common">Zebra finch</name>
    <name type="synonym">Poephila guttata</name>
    <dbReference type="NCBI Taxonomy" id="59729"/>
    <lineage>
        <taxon>Eukaryota</taxon>
        <taxon>Metazoa</taxon>
        <taxon>Chordata</taxon>
        <taxon>Craniata</taxon>
        <taxon>Vertebrata</taxon>
        <taxon>Euteleostomi</taxon>
        <taxon>Archelosauria</taxon>
        <taxon>Archosauria</taxon>
        <taxon>Dinosauria</taxon>
        <taxon>Saurischia</taxon>
        <taxon>Theropoda</taxon>
        <taxon>Coelurosauria</taxon>
        <taxon>Aves</taxon>
        <taxon>Neognathae</taxon>
        <taxon>Neoaves</taxon>
        <taxon>Telluraves</taxon>
        <taxon>Australaves</taxon>
        <taxon>Passeriformes</taxon>
        <taxon>Passeroidea</taxon>
        <taxon>Estrildidae</taxon>
        <taxon>Estrildinae</taxon>
        <taxon>Taeniopygia</taxon>
    </lineage>
</organism>
<evidence type="ECO:0000256" key="5">
    <source>
        <dbReference type="ARBA" id="ARBA00023139"/>
    </source>
</evidence>
<dbReference type="InterPro" id="IPR047977">
    <property type="entry name" value="UBL3_Ubl_met"/>
</dbReference>
<keyword evidence="7" id="KW-0636">Prenylation</keyword>
<dbReference type="FunFam" id="3.10.20.90:FF:000167">
    <property type="entry name" value="Ubiquitin-like 3a"/>
    <property type="match status" value="1"/>
</dbReference>
<keyword evidence="6" id="KW-0449">Lipoprotein</keyword>
<evidence type="ECO:0000313" key="11">
    <source>
        <dbReference type="Ensembl" id="ENSTGUP00000026390.1"/>
    </source>
</evidence>
<comment type="subcellular location">
    <subcellularLocation>
        <location evidence="1">Cell membrane</location>
        <topology evidence="1">Lipid-anchor</topology>
    </subcellularLocation>
</comment>
<reference evidence="11 12" key="1">
    <citation type="journal article" date="2010" name="Nature">
        <title>The genome of a songbird.</title>
        <authorList>
            <person name="Warren W.C."/>
            <person name="Clayton D.F."/>
            <person name="Ellegren H."/>
            <person name="Arnold A.P."/>
            <person name="Hillier L.W."/>
            <person name="Kunstner A."/>
            <person name="Searle S."/>
            <person name="White S."/>
            <person name="Vilella A.J."/>
            <person name="Fairley S."/>
            <person name="Heger A."/>
            <person name="Kong L."/>
            <person name="Ponting C.P."/>
            <person name="Jarvis E.D."/>
            <person name="Mello C.V."/>
            <person name="Minx P."/>
            <person name="Lovell P."/>
            <person name="Velho T.A."/>
            <person name="Ferris M."/>
            <person name="Balakrishnan C.N."/>
            <person name="Sinha S."/>
            <person name="Blatti C."/>
            <person name="London S.E."/>
            <person name="Li Y."/>
            <person name="Lin Y.C."/>
            <person name="George J."/>
            <person name="Sweedler J."/>
            <person name="Southey B."/>
            <person name="Gunaratne P."/>
            <person name="Watson M."/>
            <person name="Nam K."/>
            <person name="Backstrom N."/>
            <person name="Smeds L."/>
            <person name="Nabholz B."/>
            <person name="Itoh Y."/>
            <person name="Whitney O."/>
            <person name="Pfenning A.R."/>
            <person name="Howard J."/>
            <person name="Volker M."/>
            <person name="Skinner B.M."/>
            <person name="Griffin D.K."/>
            <person name="Ye L."/>
            <person name="McLaren W.M."/>
            <person name="Flicek P."/>
            <person name="Quesada V."/>
            <person name="Velasco G."/>
            <person name="Lopez-Otin C."/>
            <person name="Puente X.S."/>
            <person name="Olender T."/>
            <person name="Lancet D."/>
            <person name="Smit A.F."/>
            <person name="Hubley R."/>
            <person name="Konkel M.K."/>
            <person name="Walker J.A."/>
            <person name="Batzer M.A."/>
            <person name="Gu W."/>
            <person name="Pollock D.D."/>
            <person name="Chen L."/>
            <person name="Cheng Z."/>
            <person name="Eichler E.E."/>
            <person name="Stapley J."/>
            <person name="Slate J."/>
            <person name="Ekblom R."/>
            <person name="Birkhead T."/>
            <person name="Burke T."/>
            <person name="Burt D."/>
            <person name="Scharff C."/>
            <person name="Adam I."/>
            <person name="Richard H."/>
            <person name="Sultan M."/>
            <person name="Soldatov A."/>
            <person name="Lehrach H."/>
            <person name="Edwards S.V."/>
            <person name="Yang S.P."/>
            <person name="Li X."/>
            <person name="Graves T."/>
            <person name="Fulton L."/>
            <person name="Nelson J."/>
            <person name="Chinwalla A."/>
            <person name="Hou S."/>
            <person name="Mardis E.R."/>
            <person name="Wilson R.K."/>
        </authorList>
    </citation>
    <scope>NUCLEOTIDE SEQUENCE [LARGE SCALE GENOMIC DNA]</scope>
</reference>
<dbReference type="Pfam" id="PF13881">
    <property type="entry name" value="Rad60-SLD_2"/>
    <property type="match status" value="1"/>
</dbReference>
<dbReference type="PANTHER" id="PTHR13169:SF0">
    <property type="entry name" value="UBIQUITIN-LIKE PROTEIN 3"/>
    <property type="match status" value="1"/>
</dbReference>
<feature type="domain" description="Ubiquitin-like" evidence="10">
    <location>
        <begin position="10"/>
        <end position="88"/>
    </location>
</feature>
<evidence type="ECO:0000256" key="2">
    <source>
        <dbReference type="ARBA" id="ARBA00022475"/>
    </source>
</evidence>
<dbReference type="CDD" id="cd17048">
    <property type="entry name" value="Ubl_UBL3"/>
    <property type="match status" value="1"/>
</dbReference>
<reference evidence="11" key="2">
    <citation type="submission" date="2025-08" db="UniProtKB">
        <authorList>
            <consortium name="Ensembl"/>
        </authorList>
    </citation>
    <scope>IDENTIFICATION</scope>
</reference>
<sequence>MSSSVPADMINLRLILVSGKTKEFLFSPNDSAADIAKHVYDNWPMDWEEEQVSSPNILRLIYQGRFLHGNVTLGALKLPFGKTTVMHLVARETLPEPNSQGRLGTRGVSYLSTWQSGQVSYGLFEYFIAEKSQVLVLFCEELMECFCKCL</sequence>
<keyword evidence="5" id="KW-0564">Palmitate</keyword>
<dbReference type="PROSITE" id="PS50053">
    <property type="entry name" value="UBIQUITIN_2"/>
    <property type="match status" value="1"/>
</dbReference>
<evidence type="ECO:0000313" key="12">
    <source>
        <dbReference type="Proteomes" id="UP000007754"/>
    </source>
</evidence>
<evidence type="ECO:0000256" key="1">
    <source>
        <dbReference type="ARBA" id="ARBA00004193"/>
    </source>
</evidence>
<evidence type="ECO:0000256" key="6">
    <source>
        <dbReference type="ARBA" id="ARBA00023288"/>
    </source>
</evidence>
<dbReference type="Proteomes" id="UP000007754">
    <property type="component" value="Chromosome 1"/>
</dbReference>
<evidence type="ECO:0000256" key="7">
    <source>
        <dbReference type="ARBA" id="ARBA00023289"/>
    </source>
</evidence>
<dbReference type="InterPro" id="IPR039540">
    <property type="entry name" value="UBL3-like_ubiquitin_dom"/>
</dbReference>
<keyword evidence="4" id="KW-0472">Membrane</keyword>
<accession>A0A674GUT2</accession>
<evidence type="ECO:0000256" key="4">
    <source>
        <dbReference type="ARBA" id="ARBA00023136"/>
    </source>
</evidence>
<gene>
    <name evidence="11" type="primary">UBL3</name>
</gene>
<evidence type="ECO:0000256" key="8">
    <source>
        <dbReference type="ARBA" id="ARBA00074521"/>
    </source>
</evidence>
<proteinExistence type="predicted"/>